<accession>A0ABV2JDR9</accession>
<evidence type="ECO:0000313" key="2">
    <source>
        <dbReference type="EMBL" id="MET3617919.1"/>
    </source>
</evidence>
<dbReference type="InterPro" id="IPR030395">
    <property type="entry name" value="GP_PDE_dom"/>
</dbReference>
<dbReference type="InterPro" id="IPR017946">
    <property type="entry name" value="PLC-like_Pdiesterase_TIM-brl"/>
</dbReference>
<protein>
    <submittedName>
        <fullName evidence="2">Glycerophosphoryl diester phosphodiesterase</fullName>
        <ecNumber evidence="2">3.1.4.46</ecNumber>
    </submittedName>
</protein>
<reference evidence="2 3" key="1">
    <citation type="submission" date="2024-06" db="EMBL/GenBank/DDBJ databases">
        <title>Genomic Encyclopedia of Type Strains, Phase IV (KMG-IV): sequencing the most valuable type-strain genomes for metagenomic binning, comparative biology and taxonomic classification.</title>
        <authorList>
            <person name="Goeker M."/>
        </authorList>
    </citation>
    <scope>NUCLEOTIDE SEQUENCE [LARGE SCALE GENOMIC DNA]</scope>
    <source>
        <strain evidence="2 3">DSM 21460</strain>
    </source>
</reference>
<dbReference type="Gene3D" id="3.20.20.190">
    <property type="entry name" value="Phosphatidylinositol (PI) phosphodiesterase"/>
    <property type="match status" value="1"/>
</dbReference>
<dbReference type="PANTHER" id="PTHR46211:SF1">
    <property type="entry name" value="GLYCEROPHOSPHODIESTER PHOSPHODIESTERASE, CYTOPLASMIC"/>
    <property type="match status" value="1"/>
</dbReference>
<dbReference type="Proteomes" id="UP001549162">
    <property type="component" value="Unassembled WGS sequence"/>
</dbReference>
<evidence type="ECO:0000259" key="1">
    <source>
        <dbReference type="PROSITE" id="PS51704"/>
    </source>
</evidence>
<gene>
    <name evidence="2" type="ORF">ABID14_001554</name>
</gene>
<dbReference type="PANTHER" id="PTHR46211">
    <property type="entry name" value="GLYCEROPHOSPHORYL DIESTER PHOSPHODIESTERASE"/>
    <property type="match status" value="1"/>
</dbReference>
<organism evidence="2 3">
    <name type="scientific">Peptoniphilus olsenii</name>
    <dbReference type="NCBI Taxonomy" id="411570"/>
    <lineage>
        <taxon>Bacteria</taxon>
        <taxon>Bacillati</taxon>
        <taxon>Bacillota</taxon>
        <taxon>Tissierellia</taxon>
        <taxon>Tissierellales</taxon>
        <taxon>Peptoniphilaceae</taxon>
        <taxon>Peptoniphilus</taxon>
    </lineage>
</organism>
<evidence type="ECO:0000313" key="3">
    <source>
        <dbReference type="Proteomes" id="UP001549162"/>
    </source>
</evidence>
<dbReference type="GO" id="GO:0008889">
    <property type="term" value="F:glycerophosphodiester phosphodiesterase activity"/>
    <property type="evidence" value="ECO:0007669"/>
    <property type="project" value="UniProtKB-EC"/>
</dbReference>
<feature type="domain" description="GP-PDE" evidence="1">
    <location>
        <begin position="1"/>
        <end position="229"/>
    </location>
</feature>
<keyword evidence="3" id="KW-1185">Reference proteome</keyword>
<dbReference type="PROSITE" id="PS51704">
    <property type="entry name" value="GP_PDE"/>
    <property type="match status" value="1"/>
</dbReference>
<sequence length="229" mass="26903">MKIYAHRGFSSKFIENTKSSFEACVDLNIHGIEIDVQYSLDKKVVVIHDEDTKRLLGIKNFIKDMTYNELSKLNVLDGHEKPILLEEYLNIIEDTSLVTNVELKTSVFEYDGIERDVFNIFKKRNMLHRLLISSFNHNSLIKFRKLTSDVPIACLESSRLIEPWEYLYNYGIDYFHPLYMTMDKETVDKLHDKNIKVNVWTVNDKKSYNCMKKIGVDGVITNYPDLQFE</sequence>
<dbReference type="EC" id="3.1.4.46" evidence="2"/>
<dbReference type="EMBL" id="JBEPMA010000010">
    <property type="protein sequence ID" value="MET3617919.1"/>
    <property type="molecule type" value="Genomic_DNA"/>
</dbReference>
<dbReference type="Pfam" id="PF03009">
    <property type="entry name" value="GDPD"/>
    <property type="match status" value="1"/>
</dbReference>
<dbReference type="SUPFAM" id="SSF51695">
    <property type="entry name" value="PLC-like phosphodiesterases"/>
    <property type="match status" value="1"/>
</dbReference>
<comment type="caution">
    <text evidence="2">The sequence shown here is derived from an EMBL/GenBank/DDBJ whole genome shotgun (WGS) entry which is preliminary data.</text>
</comment>
<proteinExistence type="predicted"/>
<name>A0ABV2JDR9_9FIRM</name>
<keyword evidence="2" id="KW-0378">Hydrolase</keyword>
<dbReference type="RefSeq" id="WP_354368800.1">
    <property type="nucleotide sequence ID" value="NZ_JBEPMA010000010.1"/>
</dbReference>